<keyword evidence="3 5" id="KW-0863">Zinc-finger</keyword>
<dbReference type="GO" id="GO:0045944">
    <property type="term" value="P:positive regulation of transcription by RNA polymerase II"/>
    <property type="evidence" value="ECO:0007669"/>
    <property type="project" value="UniProtKB-ARBA"/>
</dbReference>
<feature type="domain" description="C2H2-type" evidence="7">
    <location>
        <begin position="98"/>
        <end position="125"/>
    </location>
</feature>
<dbReference type="InterPro" id="IPR013087">
    <property type="entry name" value="Znf_C2H2_type"/>
</dbReference>
<proteinExistence type="predicted"/>
<feature type="compositionally biased region" description="Polar residues" evidence="6">
    <location>
        <begin position="486"/>
        <end position="499"/>
    </location>
</feature>
<keyword evidence="4" id="KW-0862">Zinc</keyword>
<dbReference type="PANTHER" id="PTHR19818">
    <property type="entry name" value="ZINC FINGER PROTEIN ZIC AND GLI"/>
    <property type="match status" value="1"/>
</dbReference>
<evidence type="ECO:0000256" key="1">
    <source>
        <dbReference type="ARBA" id="ARBA00022723"/>
    </source>
</evidence>
<name>A0A8J4Y7R5_CHIOP</name>
<evidence type="ECO:0000256" key="2">
    <source>
        <dbReference type="ARBA" id="ARBA00022737"/>
    </source>
</evidence>
<dbReference type="AlphaFoldDB" id="A0A8J4Y7R5"/>
<dbReference type="GO" id="GO:0000978">
    <property type="term" value="F:RNA polymerase II cis-regulatory region sequence-specific DNA binding"/>
    <property type="evidence" value="ECO:0007669"/>
    <property type="project" value="TreeGrafter"/>
</dbReference>
<evidence type="ECO:0000256" key="6">
    <source>
        <dbReference type="SAM" id="MobiDB-lite"/>
    </source>
</evidence>
<dbReference type="GO" id="GO:0005634">
    <property type="term" value="C:nucleus"/>
    <property type="evidence" value="ECO:0007669"/>
    <property type="project" value="UniProtKB-ARBA"/>
</dbReference>
<dbReference type="PANTHER" id="PTHR19818:SF166">
    <property type="entry name" value="C2H2-TYPE DOMAIN-CONTAINING PROTEIN"/>
    <property type="match status" value="1"/>
</dbReference>
<dbReference type="GO" id="GO:0000981">
    <property type="term" value="F:DNA-binding transcription factor activity, RNA polymerase II-specific"/>
    <property type="evidence" value="ECO:0007669"/>
    <property type="project" value="TreeGrafter"/>
</dbReference>
<evidence type="ECO:0000256" key="5">
    <source>
        <dbReference type="PROSITE-ProRule" id="PRU00042"/>
    </source>
</evidence>
<accession>A0A8J4Y7R5</accession>
<dbReference type="Gene3D" id="3.30.160.60">
    <property type="entry name" value="Classic Zinc Finger"/>
    <property type="match status" value="2"/>
</dbReference>
<evidence type="ECO:0000313" key="8">
    <source>
        <dbReference type="EMBL" id="KAG0718286.1"/>
    </source>
</evidence>
<dbReference type="FunFam" id="3.30.160.60:FF:000474">
    <property type="entry name" value="zinc finger protein 367"/>
    <property type="match status" value="1"/>
</dbReference>
<evidence type="ECO:0000259" key="7">
    <source>
        <dbReference type="PROSITE" id="PS50157"/>
    </source>
</evidence>
<evidence type="ECO:0000313" key="9">
    <source>
        <dbReference type="Proteomes" id="UP000770661"/>
    </source>
</evidence>
<dbReference type="OrthoDB" id="3437960at2759"/>
<dbReference type="GO" id="GO:0008270">
    <property type="term" value="F:zinc ion binding"/>
    <property type="evidence" value="ECO:0007669"/>
    <property type="project" value="UniProtKB-KW"/>
</dbReference>
<keyword evidence="9" id="KW-1185">Reference proteome</keyword>
<dbReference type="InterPro" id="IPR036236">
    <property type="entry name" value="Znf_C2H2_sf"/>
</dbReference>
<dbReference type="Proteomes" id="UP000770661">
    <property type="component" value="Unassembled WGS sequence"/>
</dbReference>
<dbReference type="SUPFAM" id="SSF57667">
    <property type="entry name" value="beta-beta-alpha zinc fingers"/>
    <property type="match status" value="1"/>
</dbReference>
<dbReference type="Pfam" id="PF00096">
    <property type="entry name" value="zf-C2H2"/>
    <property type="match status" value="2"/>
</dbReference>
<dbReference type="InterPro" id="IPR050329">
    <property type="entry name" value="GLI_C2H2-zinc-finger"/>
</dbReference>
<protein>
    <submittedName>
        <fullName evidence="8">Zinc finger protein 367</fullName>
    </submittedName>
</protein>
<feature type="domain" description="C2H2-type" evidence="7">
    <location>
        <begin position="126"/>
        <end position="155"/>
    </location>
</feature>
<comment type="caution">
    <text evidence="8">The sequence shown here is derived from an EMBL/GenBank/DDBJ whole genome shotgun (WGS) entry which is preliminary data.</text>
</comment>
<feature type="region of interest" description="Disordered" evidence="6">
    <location>
        <begin position="217"/>
        <end position="290"/>
    </location>
</feature>
<keyword evidence="1" id="KW-0479">Metal-binding</keyword>
<dbReference type="EMBL" id="JACEEZ010016272">
    <property type="protein sequence ID" value="KAG0718286.1"/>
    <property type="molecule type" value="Genomic_DNA"/>
</dbReference>
<feature type="compositionally biased region" description="Polar residues" evidence="6">
    <location>
        <begin position="232"/>
        <end position="241"/>
    </location>
</feature>
<dbReference type="PROSITE" id="PS50157">
    <property type="entry name" value="ZINC_FINGER_C2H2_2"/>
    <property type="match status" value="2"/>
</dbReference>
<dbReference type="SMART" id="SM00355">
    <property type="entry name" value="ZnF_C2H2"/>
    <property type="match status" value="3"/>
</dbReference>
<evidence type="ECO:0000256" key="3">
    <source>
        <dbReference type="ARBA" id="ARBA00022771"/>
    </source>
</evidence>
<dbReference type="PROSITE" id="PS00028">
    <property type="entry name" value="ZINC_FINGER_C2H2_1"/>
    <property type="match status" value="2"/>
</dbReference>
<organism evidence="8 9">
    <name type="scientific">Chionoecetes opilio</name>
    <name type="common">Atlantic snow crab</name>
    <name type="synonym">Cancer opilio</name>
    <dbReference type="NCBI Taxonomy" id="41210"/>
    <lineage>
        <taxon>Eukaryota</taxon>
        <taxon>Metazoa</taxon>
        <taxon>Ecdysozoa</taxon>
        <taxon>Arthropoda</taxon>
        <taxon>Crustacea</taxon>
        <taxon>Multicrustacea</taxon>
        <taxon>Malacostraca</taxon>
        <taxon>Eumalacostraca</taxon>
        <taxon>Eucarida</taxon>
        <taxon>Decapoda</taxon>
        <taxon>Pleocyemata</taxon>
        <taxon>Brachyura</taxon>
        <taxon>Eubrachyura</taxon>
        <taxon>Majoidea</taxon>
        <taxon>Majidae</taxon>
        <taxon>Chionoecetes</taxon>
    </lineage>
</organism>
<gene>
    <name evidence="8" type="primary">znf367</name>
    <name evidence="8" type="ORF">GWK47_052709</name>
</gene>
<feature type="region of interest" description="Disordered" evidence="6">
    <location>
        <begin position="483"/>
        <end position="511"/>
    </location>
</feature>
<evidence type="ECO:0000256" key="4">
    <source>
        <dbReference type="ARBA" id="ARBA00022833"/>
    </source>
</evidence>
<feature type="compositionally biased region" description="Basic residues" evidence="6">
    <location>
        <begin position="279"/>
        <end position="289"/>
    </location>
</feature>
<reference evidence="8" key="1">
    <citation type="submission" date="2020-07" db="EMBL/GenBank/DDBJ databases">
        <title>The High-quality genome of the commercially important snow crab, Chionoecetes opilio.</title>
        <authorList>
            <person name="Jeong J.-H."/>
            <person name="Ryu S."/>
        </authorList>
    </citation>
    <scope>NUCLEOTIDE SEQUENCE</scope>
    <source>
        <strain evidence="8">MADBK_172401_WGS</strain>
        <tissue evidence="8">Digestive gland</tissue>
    </source>
</reference>
<sequence>MSEQCGEIPVFSTPKRCPKREMGGMSFPGSPPMQDNTLYPWNWSEHLCKVEMTSPCCGHGGAPCESPDPRGCESRRGRPRADVINTLIIEGAQSPSSIKCPICNRVFPREKSLQAHLRTHTGERPYQCDYPQCTKAFTQSGQLKTHQRLHTGEKPFICSAPGCASRFTHANRHCAEHPYATLHRTADLHIDPKLTPAERTEDVLRWLEKYRHERMERTPAKTRKNKRELDSTPDTPQTPYTPSSDSDIMSPPPVKRTKSRRGLGPLMEQQLNKPDNRHAPGHHYQHHHRRDENACLFPARCGVDENKFGDYQQRPQRPVPASPMLSRVLRNTENLQSPVKNPSYHGFDMDGIKPLPEVDDRVFMPNVVVEALPTTQDASLLSIHEPEVILGMAFPRNMPLNNEQLALPPDQLLEDDHVPDAAWQCPDLPIKAEDSILLEDTLVPADFPGGKNFSHAFHAEYLPPVVLSLPVAQALPPGIEEDLQKQAPSDESSPQSDKSPQSEEWRMRQPKKRWLREARLEQGELEVPSISLVETEVQVQPSVVTKTSSQPFSPVVNQHKAGETKEKWMGAMALIQLAEVPDEGSQPLNLSTARYTML</sequence>
<keyword evidence="2" id="KW-0677">Repeat</keyword>